<keyword evidence="3" id="KW-0456">Lyase</keyword>
<dbReference type="GO" id="GO:0046394">
    <property type="term" value="P:carboxylic acid biosynthetic process"/>
    <property type="evidence" value="ECO:0007669"/>
    <property type="project" value="UniProtKB-ARBA"/>
</dbReference>
<dbReference type="Pfam" id="PF01063">
    <property type="entry name" value="Aminotran_4"/>
    <property type="match status" value="1"/>
</dbReference>
<dbReference type="InterPro" id="IPR036038">
    <property type="entry name" value="Aminotransferase-like"/>
</dbReference>
<sequence length="318" mass="34961">MPRSPAPFNRHALPGVPSEKERPVTDATLVIIDPATPLPAGTAAPEDRLRVLDPQQPQINVTDLGVTRGDGIFETFGVVGGDVQAVQPHLQRLQRSARMLELPELDLDAIEQAVRLAARLHERDDVLVKLIITRGIEGLEQPTAWAYAFVGDDYSHRQHHGMKVVTLDRGYPRDIAKTSPWLLQGAKTLSYAVNKAALREAHRRGAEDVIFVSTDGYVLEGPTSTVIMKVGDVFVTPRTDQGILEGTTQAALFGIVASLGFGTDYRYVRRSELDQVDGLWSVSSGQQITPVINLDGTDLPYDRELTQTILKRLQSRTS</sequence>
<evidence type="ECO:0000313" key="4">
    <source>
        <dbReference type="Proteomes" id="UP000319263"/>
    </source>
</evidence>
<name>A0A516PUS6_9ACTN</name>
<evidence type="ECO:0000313" key="3">
    <source>
        <dbReference type="EMBL" id="QDP94909.1"/>
    </source>
</evidence>
<dbReference type="GO" id="GO:0005829">
    <property type="term" value="C:cytosol"/>
    <property type="evidence" value="ECO:0007669"/>
    <property type="project" value="TreeGrafter"/>
</dbReference>
<evidence type="ECO:0000256" key="1">
    <source>
        <dbReference type="ARBA" id="ARBA00009320"/>
    </source>
</evidence>
<dbReference type="Gene3D" id="3.20.10.10">
    <property type="entry name" value="D-amino Acid Aminotransferase, subunit A, domain 2"/>
    <property type="match status" value="1"/>
</dbReference>
<dbReference type="InterPro" id="IPR050571">
    <property type="entry name" value="Class-IV_PLP-Dep_Aminotrnsfr"/>
</dbReference>
<proteinExistence type="inferred from homology"/>
<dbReference type="Proteomes" id="UP000319263">
    <property type="component" value="Chromosome"/>
</dbReference>
<dbReference type="EMBL" id="CP041692">
    <property type="protein sequence ID" value="QDP94909.1"/>
    <property type="molecule type" value="Genomic_DNA"/>
</dbReference>
<dbReference type="PANTHER" id="PTHR42743:SF11">
    <property type="entry name" value="AMINODEOXYCHORISMATE LYASE"/>
    <property type="match status" value="1"/>
</dbReference>
<dbReference type="Gene3D" id="3.30.470.10">
    <property type="match status" value="1"/>
</dbReference>
<keyword evidence="4" id="KW-1185">Reference proteome</keyword>
<gene>
    <name evidence="3" type="ORF">FOE78_02345</name>
</gene>
<dbReference type="AlphaFoldDB" id="A0A516PUS6"/>
<dbReference type="SUPFAM" id="SSF56752">
    <property type="entry name" value="D-aminoacid aminotransferase-like PLP-dependent enzymes"/>
    <property type="match status" value="1"/>
</dbReference>
<dbReference type="InterPro" id="IPR043132">
    <property type="entry name" value="BCAT-like_C"/>
</dbReference>
<reference evidence="3 4" key="1">
    <citation type="submission" date="2019-07" db="EMBL/GenBank/DDBJ databases">
        <title>Microlunatus dokdonensis sp. nov. isolated from the rhizospheric soil of the wild plant Elymus tsukushiensis.</title>
        <authorList>
            <person name="Ghim S.-Y."/>
            <person name="Hwang Y.-J."/>
            <person name="Son J.-S."/>
            <person name="Shin J.-H."/>
        </authorList>
    </citation>
    <scope>NUCLEOTIDE SEQUENCE [LARGE SCALE GENOMIC DNA]</scope>
    <source>
        <strain evidence="3 4">KUDC0627</strain>
    </source>
</reference>
<accession>A0A516PUS6</accession>
<evidence type="ECO:0000256" key="2">
    <source>
        <dbReference type="SAM" id="MobiDB-lite"/>
    </source>
</evidence>
<feature type="region of interest" description="Disordered" evidence="2">
    <location>
        <begin position="1"/>
        <end position="22"/>
    </location>
</feature>
<organism evidence="3 4">
    <name type="scientific">Microlunatus elymi</name>
    <dbReference type="NCBI Taxonomy" id="2596828"/>
    <lineage>
        <taxon>Bacteria</taxon>
        <taxon>Bacillati</taxon>
        <taxon>Actinomycetota</taxon>
        <taxon>Actinomycetes</taxon>
        <taxon>Propionibacteriales</taxon>
        <taxon>Propionibacteriaceae</taxon>
        <taxon>Microlunatus</taxon>
    </lineage>
</organism>
<protein>
    <submittedName>
        <fullName evidence="3">Aminodeoxychorismate lyase</fullName>
    </submittedName>
</protein>
<dbReference type="OrthoDB" id="9805628at2"/>
<dbReference type="InterPro" id="IPR043131">
    <property type="entry name" value="BCAT-like_N"/>
</dbReference>
<dbReference type="GO" id="GO:0016829">
    <property type="term" value="F:lyase activity"/>
    <property type="evidence" value="ECO:0007669"/>
    <property type="project" value="UniProtKB-KW"/>
</dbReference>
<comment type="similarity">
    <text evidence="1">Belongs to the class-IV pyridoxal-phosphate-dependent aminotransferase family.</text>
</comment>
<dbReference type="InterPro" id="IPR001544">
    <property type="entry name" value="Aminotrans_IV"/>
</dbReference>
<dbReference type="KEGG" id="mik:FOE78_02345"/>
<dbReference type="PANTHER" id="PTHR42743">
    <property type="entry name" value="AMINO-ACID AMINOTRANSFERASE"/>
    <property type="match status" value="1"/>
</dbReference>